<dbReference type="InterPro" id="IPR053745">
    <property type="entry name" value="Viral_Tail_Comp_sf"/>
</dbReference>
<accession>A0A1H4CF97</accession>
<dbReference type="Proteomes" id="UP000199041">
    <property type="component" value="Unassembled WGS sequence"/>
</dbReference>
<proteinExistence type="predicted"/>
<protein>
    <recommendedName>
        <fullName evidence="3">DUF3168 domain-containing protein</fullName>
    </recommendedName>
</protein>
<reference evidence="1 2" key="1">
    <citation type="submission" date="2016-10" db="EMBL/GenBank/DDBJ databases">
        <authorList>
            <person name="de Groot N.N."/>
        </authorList>
    </citation>
    <scope>NUCLEOTIDE SEQUENCE [LARGE SCALE GENOMIC DNA]</scope>
    <source>
        <strain evidence="1 2">Vu-144</strain>
    </source>
</reference>
<dbReference type="RefSeq" id="WP_091401022.1">
    <property type="nucleotide sequence ID" value="NZ_FNQY01000031.1"/>
</dbReference>
<sequence>MATTTYIDALEGAYYKALNGKILLNGVAVPVYRSFVDIQKSDTYYILIQNPSSVGAESKCDNDQDASIQIIIYCRGAKISTANLRLMAAQVYDLVYPDRSFRLPVDDYQNINQKLVSDNVTSDMDTTTTVQILERIIIFKHQLS</sequence>
<organism evidence="1 2">
    <name type="scientific">Arachidicoccus rhizosphaerae</name>
    <dbReference type="NCBI Taxonomy" id="551991"/>
    <lineage>
        <taxon>Bacteria</taxon>
        <taxon>Pseudomonadati</taxon>
        <taxon>Bacteroidota</taxon>
        <taxon>Chitinophagia</taxon>
        <taxon>Chitinophagales</taxon>
        <taxon>Chitinophagaceae</taxon>
        <taxon>Arachidicoccus</taxon>
    </lineage>
</organism>
<keyword evidence="2" id="KW-1185">Reference proteome</keyword>
<dbReference type="EMBL" id="FNQY01000031">
    <property type="protein sequence ID" value="SEA59105.1"/>
    <property type="molecule type" value="Genomic_DNA"/>
</dbReference>
<evidence type="ECO:0008006" key="3">
    <source>
        <dbReference type="Google" id="ProtNLM"/>
    </source>
</evidence>
<dbReference type="AlphaFoldDB" id="A0A1H4CF97"/>
<evidence type="ECO:0000313" key="1">
    <source>
        <dbReference type="EMBL" id="SEA59105.1"/>
    </source>
</evidence>
<dbReference type="Gene3D" id="3.30.2000.30">
    <property type="match status" value="1"/>
</dbReference>
<evidence type="ECO:0000313" key="2">
    <source>
        <dbReference type="Proteomes" id="UP000199041"/>
    </source>
</evidence>
<name>A0A1H4CF97_9BACT</name>
<gene>
    <name evidence="1" type="ORF">SAMN05192529_13125</name>
</gene>
<dbReference type="STRING" id="551991.SAMN05192529_13125"/>